<reference evidence="2 3" key="1">
    <citation type="submission" date="2013-08" db="EMBL/GenBank/DDBJ databases">
        <authorList>
            <person name="Weinstock G."/>
            <person name="Sodergren E."/>
            <person name="Wylie T."/>
            <person name="Fulton L."/>
            <person name="Fulton R."/>
            <person name="Fronick C."/>
            <person name="O'Laughlin M."/>
            <person name="Godfrey J."/>
            <person name="Miner T."/>
            <person name="Herter B."/>
            <person name="Appelbaum E."/>
            <person name="Cordes M."/>
            <person name="Lek S."/>
            <person name="Wollam A."/>
            <person name="Pepin K.H."/>
            <person name="Palsikar V.B."/>
            <person name="Mitreva M."/>
            <person name="Wilson R.K."/>
        </authorList>
    </citation>
    <scope>NUCLEOTIDE SEQUENCE [LARGE SCALE GENOMIC DNA]</scope>
    <source>
        <strain evidence="2 3">ATCC 700332</strain>
    </source>
</reference>
<dbReference type="InterPro" id="IPR041657">
    <property type="entry name" value="HTH_17"/>
</dbReference>
<evidence type="ECO:0000259" key="1">
    <source>
        <dbReference type="PROSITE" id="PS51094"/>
    </source>
</evidence>
<evidence type="ECO:0000313" key="2">
    <source>
        <dbReference type="EMBL" id="ERJ92297.1"/>
    </source>
</evidence>
<protein>
    <submittedName>
        <fullName evidence="2">DNA binding domain, excisionase family</fullName>
    </submittedName>
</protein>
<comment type="caution">
    <text evidence="2">The sequence shown here is derived from an EMBL/GenBank/DDBJ whole genome shotgun (WGS) entry which is preliminary data.</text>
</comment>
<accession>A0ABN0NXP2</accession>
<sequence>MKDDILTIEEVAKYLRVSERTVYDWAQKGEIPSGKIGTVWRFKKSEIENWVNERLSGGTKPASSGNRIQVKNILSPDRIIFLNHSTKHDALIELAENLTTAPQVKDAQELSSEILKREELMSTAIGCSIAIPHVRLASVTDLVMSVGISKVDIIDFQTIDDMPVRLLFMIAAAYNQHAYYLQTLSFFSTKLKNQDLRNGLLKSSSASEAYKLLTQEDWNSASSVLAAALMS</sequence>
<dbReference type="Proteomes" id="UP000016649">
    <property type="component" value="Unassembled WGS sequence"/>
</dbReference>
<dbReference type="EMBL" id="AWVH01000037">
    <property type="protein sequence ID" value="ERJ92297.1"/>
    <property type="molecule type" value="Genomic_DNA"/>
</dbReference>
<dbReference type="InterPro" id="IPR016152">
    <property type="entry name" value="PTrfase/Anion_transptr"/>
</dbReference>
<dbReference type="PANTHER" id="PTHR47738">
    <property type="entry name" value="PTS SYSTEM FRUCTOSE-LIKE EIIA COMPONENT-RELATED"/>
    <property type="match status" value="1"/>
</dbReference>
<keyword evidence="3" id="KW-1185">Reference proteome</keyword>
<dbReference type="Gene3D" id="3.40.930.10">
    <property type="entry name" value="Mannitol-specific EII, Chain A"/>
    <property type="match status" value="1"/>
</dbReference>
<feature type="domain" description="PTS EIIA type-2" evidence="1">
    <location>
        <begin position="71"/>
        <end position="216"/>
    </location>
</feature>
<gene>
    <name evidence="2" type="ORF">HMPREF9193_01455</name>
</gene>
<dbReference type="Gene3D" id="1.10.10.10">
    <property type="entry name" value="Winged helix-like DNA-binding domain superfamily/Winged helix DNA-binding domain"/>
    <property type="match status" value="1"/>
</dbReference>
<dbReference type="RefSeq" id="WP_021687659.1">
    <property type="nucleotide sequence ID" value="NZ_KI260569.1"/>
</dbReference>
<dbReference type="SUPFAM" id="SSF55804">
    <property type="entry name" value="Phoshotransferase/anion transport protein"/>
    <property type="match status" value="1"/>
</dbReference>
<dbReference type="InterPro" id="IPR036388">
    <property type="entry name" value="WH-like_DNA-bd_sf"/>
</dbReference>
<dbReference type="Pfam" id="PF12728">
    <property type="entry name" value="HTH_17"/>
    <property type="match status" value="1"/>
</dbReference>
<name>A0ABN0NXP2_TRELE</name>
<evidence type="ECO:0000313" key="3">
    <source>
        <dbReference type="Proteomes" id="UP000016649"/>
    </source>
</evidence>
<proteinExistence type="predicted"/>
<dbReference type="Pfam" id="PF00359">
    <property type="entry name" value="PTS_EIIA_2"/>
    <property type="match status" value="1"/>
</dbReference>
<dbReference type="InterPro" id="IPR051541">
    <property type="entry name" value="PTS_SugarTrans_NitroReg"/>
</dbReference>
<dbReference type="InterPro" id="IPR002178">
    <property type="entry name" value="PTS_EIIA_type-2_dom"/>
</dbReference>
<dbReference type="NCBIfam" id="TIGR01764">
    <property type="entry name" value="excise"/>
    <property type="match status" value="1"/>
</dbReference>
<dbReference type="PROSITE" id="PS51094">
    <property type="entry name" value="PTS_EIIA_TYPE_2"/>
    <property type="match status" value="1"/>
</dbReference>
<dbReference type="InterPro" id="IPR009061">
    <property type="entry name" value="DNA-bd_dom_put_sf"/>
</dbReference>
<organism evidence="2 3">
    <name type="scientific">Treponema lecithinolyticum ATCC 700332</name>
    <dbReference type="NCBI Taxonomy" id="1321815"/>
    <lineage>
        <taxon>Bacteria</taxon>
        <taxon>Pseudomonadati</taxon>
        <taxon>Spirochaetota</taxon>
        <taxon>Spirochaetia</taxon>
        <taxon>Spirochaetales</taxon>
        <taxon>Treponemataceae</taxon>
        <taxon>Treponema</taxon>
    </lineage>
</organism>
<dbReference type="PANTHER" id="PTHR47738:SF2">
    <property type="entry name" value="PTS SYSTEM FRUCTOSE-LIKE EIIA COMPONENT"/>
    <property type="match status" value="1"/>
</dbReference>
<dbReference type="InterPro" id="IPR010093">
    <property type="entry name" value="SinI_DNA-bd"/>
</dbReference>
<dbReference type="SUPFAM" id="SSF46955">
    <property type="entry name" value="Putative DNA-binding domain"/>
    <property type="match status" value="1"/>
</dbReference>
<dbReference type="CDD" id="cd00211">
    <property type="entry name" value="PTS_IIA_fru"/>
    <property type="match status" value="1"/>
</dbReference>